<organism evidence="8 9">
    <name type="scientific">Fusarium oxysporum NRRL 32931</name>
    <dbReference type="NCBI Taxonomy" id="660029"/>
    <lineage>
        <taxon>Eukaryota</taxon>
        <taxon>Fungi</taxon>
        <taxon>Dikarya</taxon>
        <taxon>Ascomycota</taxon>
        <taxon>Pezizomycotina</taxon>
        <taxon>Sordariomycetes</taxon>
        <taxon>Hypocreomycetidae</taxon>
        <taxon>Hypocreales</taxon>
        <taxon>Nectriaceae</taxon>
        <taxon>Fusarium</taxon>
        <taxon>Fusarium oxysporum species complex</taxon>
    </lineage>
</organism>
<accession>W9IK18</accession>
<dbReference type="Pfam" id="PF01546">
    <property type="entry name" value="Peptidase_M20"/>
    <property type="match status" value="1"/>
</dbReference>
<keyword evidence="5" id="KW-0862">Zinc</keyword>
<dbReference type="InterPro" id="IPR036264">
    <property type="entry name" value="Bact_exopeptidase_dim_dom"/>
</dbReference>
<keyword evidence="3" id="KW-0479">Metal-binding</keyword>
<dbReference type="Gene3D" id="3.40.50.1100">
    <property type="match status" value="2"/>
</dbReference>
<dbReference type="InterPro" id="IPR001926">
    <property type="entry name" value="TrpB-like_PALP"/>
</dbReference>
<dbReference type="SUPFAM" id="SSF55031">
    <property type="entry name" value="Bacterial exopeptidase dimerisation domain"/>
    <property type="match status" value="1"/>
</dbReference>
<keyword evidence="4" id="KW-0378">Hydrolase</keyword>
<dbReference type="InterPro" id="IPR001261">
    <property type="entry name" value="ArgE/DapE_CS"/>
</dbReference>
<dbReference type="HOGENOM" id="CLU_021802_8_4_1"/>
<evidence type="ECO:0000256" key="4">
    <source>
        <dbReference type="ARBA" id="ARBA00022801"/>
    </source>
</evidence>
<evidence type="ECO:0000313" key="9">
    <source>
        <dbReference type="Proteomes" id="UP000030753"/>
    </source>
</evidence>
<feature type="domain" description="Tryptophan synthase beta chain-like PALP" evidence="6">
    <location>
        <begin position="111"/>
        <end position="366"/>
    </location>
</feature>
<dbReference type="Pfam" id="PF07687">
    <property type="entry name" value="M20_dimer"/>
    <property type="match status" value="1"/>
</dbReference>
<comment type="similarity">
    <text evidence="2">Belongs to the peptidase M20A family.</text>
</comment>
<evidence type="ECO:0000256" key="5">
    <source>
        <dbReference type="ARBA" id="ARBA00022833"/>
    </source>
</evidence>
<dbReference type="Gene3D" id="3.30.70.360">
    <property type="match status" value="1"/>
</dbReference>
<dbReference type="OrthoDB" id="10059875at2759"/>
<dbReference type="InterPro" id="IPR036052">
    <property type="entry name" value="TrpB-like_PALP_sf"/>
</dbReference>
<evidence type="ECO:0000259" key="6">
    <source>
        <dbReference type="Pfam" id="PF00291"/>
    </source>
</evidence>
<dbReference type="SUPFAM" id="SSF53187">
    <property type="entry name" value="Zn-dependent exopeptidases"/>
    <property type="match status" value="1"/>
</dbReference>
<evidence type="ECO:0000313" key="8">
    <source>
        <dbReference type="EMBL" id="EWY94937.1"/>
    </source>
</evidence>
<dbReference type="PROSITE" id="PS00758">
    <property type="entry name" value="ARGE_DAPE_CPG2_1"/>
    <property type="match status" value="1"/>
</dbReference>
<dbReference type="Proteomes" id="UP000030753">
    <property type="component" value="Unassembled WGS sequence"/>
</dbReference>
<dbReference type="GO" id="GO:0016787">
    <property type="term" value="F:hydrolase activity"/>
    <property type="evidence" value="ECO:0007669"/>
    <property type="project" value="UniProtKB-KW"/>
</dbReference>
<evidence type="ECO:0000259" key="7">
    <source>
        <dbReference type="Pfam" id="PF07687"/>
    </source>
</evidence>
<evidence type="ECO:0000256" key="3">
    <source>
        <dbReference type="ARBA" id="ARBA00022723"/>
    </source>
</evidence>
<dbReference type="PANTHER" id="PTHR43808:SF25">
    <property type="entry name" value="PEPTIDASE M20 DIMERISATION DOMAIN-CONTAINING PROTEIN"/>
    <property type="match status" value="1"/>
</dbReference>
<sequence>MALSHTDRRPLLVNACSTHQPPVHHGCGADDTPTCFITQIYRQIAKKDSLRLQSLDRAASDAGLGRVYVTQPTTLSARALGITWAVFRAVTNHLGLTTESQLLDVKKTISTRALTLIAAVDEAYILGVASAAHLLTIPLKLYVSGSVASPAVLARLRSQGIEVVACYDTAEEAIATAKVTAASTNEAIFQNFLSFSMLDMTPRWIVEGFSPLLEEVVEQLQGANIDLVIVPVGAGLLAQAAVSYFRNRGHRGTRFLCVEPDTAACLWRSLEADASVTTPTTPTIMSELRRGVVAPGSWEVLRGGVDASVTVSDHEAHQAVLDLQSWHVPAGPTGASTLAALRRISETDLVKLSLSAESTAVLLCTGSSVEYEVPRSVEGNNPVALAQTLVQIDSSSSTISTIPGPGETGIAHYVVAWLEHRGIENHWIETTKGHPSVVAVVKGTGGGKNLLFNGHLDTVTLETYEDEPLSGTISGGRLYGRGSADMKGGLAAAMIALANSKKMNLRGDVILTAVADEEGYSVGTSDVLAAGWRADAALVNEPTNLEILHVHKGFALLEVNIYGVAAHGSRPDLGIDAISKAGHFLVKLDKFAQQLQEGHADNPLVGPGSIHASIIKGGEEVASYPHFCNIILERRTVAGETPAVVEQQVRDLLQEVANEVSDFKFDLKLTFHRPPFELPLDHPFLGLAKEVVAELSGDNAIVAGAPYWTDSALLAAEGIPSLIWGPVGYGLHAKEEWVETKSVETVAVCLSEIACRFCG</sequence>
<evidence type="ECO:0008006" key="10">
    <source>
        <dbReference type="Google" id="ProtNLM"/>
    </source>
</evidence>
<name>W9IK18_FUSOX</name>
<dbReference type="Pfam" id="PF00291">
    <property type="entry name" value="PALP"/>
    <property type="match status" value="1"/>
</dbReference>
<dbReference type="PANTHER" id="PTHR43808">
    <property type="entry name" value="ACETYLORNITHINE DEACETYLASE"/>
    <property type="match status" value="1"/>
</dbReference>
<feature type="domain" description="Peptidase M20 dimerisation" evidence="7">
    <location>
        <begin position="551"/>
        <end position="659"/>
    </location>
</feature>
<gene>
    <name evidence="8" type="ORF">FOYG_04085</name>
</gene>
<reference evidence="8 9" key="1">
    <citation type="submission" date="2011-06" db="EMBL/GenBank/DDBJ databases">
        <title>The Genome Sequence of Fusarium oxysporum FOSC 3-a.</title>
        <authorList>
            <consortium name="The Broad Institute Genome Sequencing Platform"/>
            <person name="Ma L.-J."/>
            <person name="Gale L.R."/>
            <person name="Schwartz D.C."/>
            <person name="Zhou S."/>
            <person name="Corby-Kistler H."/>
            <person name="Young S.K."/>
            <person name="Zeng Q."/>
            <person name="Gargeya S."/>
            <person name="Fitzgerald M."/>
            <person name="Haas B."/>
            <person name="Abouelleil A."/>
            <person name="Alvarado L."/>
            <person name="Arachchi H.M."/>
            <person name="Berlin A."/>
            <person name="Brown A."/>
            <person name="Chapman S.B."/>
            <person name="Chen Z."/>
            <person name="Dunbar C."/>
            <person name="Freedman E."/>
            <person name="Gearin G."/>
            <person name="Gellesch M."/>
            <person name="Goldberg J."/>
            <person name="Griggs A."/>
            <person name="Gujja S."/>
            <person name="Heiman D."/>
            <person name="Howarth C."/>
            <person name="Larson L."/>
            <person name="Lui A."/>
            <person name="MacDonald P.J.P."/>
            <person name="Mehta T."/>
            <person name="Montmayeur A."/>
            <person name="Murphy C."/>
            <person name="Neiman D."/>
            <person name="Pearson M."/>
            <person name="Priest M."/>
            <person name="Roberts A."/>
            <person name="Saif S."/>
            <person name="Shea T."/>
            <person name="Shenoy N."/>
            <person name="Sisk P."/>
            <person name="Stolte C."/>
            <person name="Sykes S."/>
            <person name="Wortman J."/>
            <person name="Nusbaum C."/>
            <person name="Birren B."/>
        </authorList>
    </citation>
    <scope>NUCLEOTIDE SEQUENCE [LARGE SCALE GENOMIC DNA]</scope>
    <source>
        <strain evidence="9">FOSC 3-a</strain>
    </source>
</reference>
<dbReference type="GO" id="GO:0046872">
    <property type="term" value="F:metal ion binding"/>
    <property type="evidence" value="ECO:0007669"/>
    <property type="project" value="UniProtKB-KW"/>
</dbReference>
<dbReference type="Gene3D" id="3.40.630.10">
    <property type="entry name" value="Zn peptidases"/>
    <property type="match status" value="1"/>
</dbReference>
<dbReference type="InterPro" id="IPR011650">
    <property type="entry name" value="Peptidase_M20_dimer"/>
</dbReference>
<dbReference type="SUPFAM" id="SSF53686">
    <property type="entry name" value="Tryptophan synthase beta subunit-like PLP-dependent enzymes"/>
    <property type="match status" value="1"/>
</dbReference>
<proteinExistence type="inferred from homology"/>
<dbReference type="EMBL" id="JH717841">
    <property type="protein sequence ID" value="EWY94937.1"/>
    <property type="molecule type" value="Genomic_DNA"/>
</dbReference>
<protein>
    <recommendedName>
        <fullName evidence="10">Succinyl-diaminopimelate desuccinylase</fullName>
    </recommendedName>
</protein>
<dbReference type="InterPro" id="IPR050072">
    <property type="entry name" value="Peptidase_M20A"/>
</dbReference>
<dbReference type="AlphaFoldDB" id="W9IK18"/>
<dbReference type="PROSITE" id="PS00759">
    <property type="entry name" value="ARGE_DAPE_CPG2_2"/>
    <property type="match status" value="1"/>
</dbReference>
<evidence type="ECO:0000256" key="2">
    <source>
        <dbReference type="ARBA" id="ARBA00006247"/>
    </source>
</evidence>
<dbReference type="InterPro" id="IPR002933">
    <property type="entry name" value="Peptidase_M20"/>
</dbReference>
<comment type="cofactor">
    <cofactor evidence="1">
        <name>Zn(2+)</name>
        <dbReference type="ChEBI" id="CHEBI:29105"/>
    </cofactor>
</comment>
<evidence type="ECO:0000256" key="1">
    <source>
        <dbReference type="ARBA" id="ARBA00001947"/>
    </source>
</evidence>